<dbReference type="Proteomes" id="UP000198916">
    <property type="component" value="Unassembled WGS sequence"/>
</dbReference>
<keyword evidence="1" id="KW-0812">Transmembrane</keyword>
<protein>
    <submittedName>
        <fullName evidence="2">Uncharacterized protein</fullName>
    </submittedName>
</protein>
<evidence type="ECO:0000256" key="1">
    <source>
        <dbReference type="SAM" id="Phobius"/>
    </source>
</evidence>
<accession>A0A1H7PSW0</accession>
<organism evidence="2 3">
    <name type="scientific">Parapedobacter koreensis</name>
    <dbReference type="NCBI Taxonomy" id="332977"/>
    <lineage>
        <taxon>Bacteria</taxon>
        <taxon>Pseudomonadati</taxon>
        <taxon>Bacteroidota</taxon>
        <taxon>Sphingobacteriia</taxon>
        <taxon>Sphingobacteriales</taxon>
        <taxon>Sphingobacteriaceae</taxon>
        <taxon>Parapedobacter</taxon>
    </lineage>
</organism>
<dbReference type="STRING" id="332977.SAMN05421740_1055"/>
<keyword evidence="3" id="KW-1185">Reference proteome</keyword>
<evidence type="ECO:0000313" key="2">
    <source>
        <dbReference type="EMBL" id="SEL38910.1"/>
    </source>
</evidence>
<dbReference type="EMBL" id="FNZR01000005">
    <property type="protein sequence ID" value="SEL38910.1"/>
    <property type="molecule type" value="Genomic_DNA"/>
</dbReference>
<feature type="transmembrane region" description="Helical" evidence="1">
    <location>
        <begin position="7"/>
        <end position="26"/>
    </location>
</feature>
<proteinExistence type="predicted"/>
<reference evidence="3" key="1">
    <citation type="submission" date="2016-10" db="EMBL/GenBank/DDBJ databases">
        <authorList>
            <person name="Varghese N."/>
            <person name="Submissions S."/>
        </authorList>
    </citation>
    <scope>NUCLEOTIDE SEQUENCE [LARGE SCALE GENOMIC DNA]</scope>
    <source>
        <strain evidence="3">Jip14</strain>
    </source>
</reference>
<keyword evidence="1" id="KW-1133">Transmembrane helix</keyword>
<keyword evidence="1" id="KW-0472">Membrane</keyword>
<evidence type="ECO:0000313" key="3">
    <source>
        <dbReference type="Proteomes" id="UP000198916"/>
    </source>
</evidence>
<sequence length="89" mass="9752">MNHTLRIALLIVIIFIILGPSLYSLFYSEHLVFGFPLTYLTYNSFSGSSGDAFTYGLIPVNLLIDVVIGLGSIILVVWVAPKCFALLGK</sequence>
<dbReference type="AlphaFoldDB" id="A0A1H7PSW0"/>
<gene>
    <name evidence="2" type="ORF">SAMN05421740_1055</name>
</gene>
<dbReference type="RefSeq" id="WP_143053880.1">
    <property type="nucleotide sequence ID" value="NZ_FNZR01000005.1"/>
</dbReference>
<feature type="transmembrane region" description="Helical" evidence="1">
    <location>
        <begin position="52"/>
        <end position="80"/>
    </location>
</feature>
<name>A0A1H7PSW0_9SPHI</name>